<evidence type="ECO:0000313" key="1">
    <source>
        <dbReference type="EMBL" id="GBL45073.1"/>
    </source>
</evidence>
<comment type="caution">
    <text evidence="1">The sequence shown here is derived from an EMBL/GenBank/DDBJ whole genome shotgun (WGS) entry which is preliminary data.</text>
</comment>
<dbReference type="EMBL" id="BGOW01000005">
    <property type="protein sequence ID" value="GBL45073.1"/>
    <property type="molecule type" value="Genomic_DNA"/>
</dbReference>
<reference evidence="1 2" key="1">
    <citation type="journal article" date="2019" name="Front. Microbiol.">
        <title>Genomes of Neutrophilic Sulfur-Oxidizing Chemolithoautotrophs Representing 9 Proteobacterial Species From 8 Genera.</title>
        <authorList>
            <person name="Watanabe T."/>
            <person name="Kojima H."/>
            <person name="Umezawa K."/>
            <person name="Hori C."/>
            <person name="Takasuka T.E."/>
            <person name="Kato Y."/>
            <person name="Fukui M."/>
        </authorList>
    </citation>
    <scope>NUCLEOTIDE SEQUENCE [LARGE SCALE GENOMIC DNA]</scope>
    <source>
        <strain evidence="1 2">TTN</strain>
    </source>
</reference>
<dbReference type="AlphaFoldDB" id="A0A401JBP4"/>
<name>A0A401JBP4_9PROT</name>
<accession>A0A401JBP4</accession>
<protein>
    <submittedName>
        <fullName evidence="1">Uncharacterized protein</fullName>
    </submittedName>
</protein>
<proteinExistence type="predicted"/>
<dbReference type="Proteomes" id="UP000286806">
    <property type="component" value="Unassembled WGS sequence"/>
</dbReference>
<organism evidence="1 2">
    <name type="scientific">Sulfuriferula multivorans</name>
    <dbReference type="NCBI Taxonomy" id="1559896"/>
    <lineage>
        <taxon>Bacteria</taxon>
        <taxon>Pseudomonadati</taxon>
        <taxon>Pseudomonadota</taxon>
        <taxon>Betaproteobacteria</taxon>
        <taxon>Nitrosomonadales</taxon>
        <taxon>Sulfuricellaceae</taxon>
        <taxon>Sulfuriferula</taxon>
    </lineage>
</organism>
<keyword evidence="2" id="KW-1185">Reference proteome</keyword>
<gene>
    <name evidence="1" type="ORF">SFMTTN_0877</name>
</gene>
<evidence type="ECO:0000313" key="2">
    <source>
        <dbReference type="Proteomes" id="UP000286806"/>
    </source>
</evidence>
<sequence length="132" mass="14840">MGESTDAEKISALEKSLETKCFEIDNLMVQIKELRAQIETLKSEQLPIYMQPNNPFYAPELDAAIRAHAIAVEEARMLDKSTKYGAKKYPDCVRKILPDAIDATILRISALISWADTVDKKKIALTLKTQSK</sequence>